<dbReference type="OrthoDB" id="5509947at2"/>
<name>A0A4U0SF49_9ACTN</name>
<gene>
    <name evidence="1" type="ORF">FCI23_31785</name>
</gene>
<keyword evidence="2" id="KW-1185">Reference proteome</keyword>
<dbReference type="AlphaFoldDB" id="A0A4U0SF49"/>
<accession>A0A4U0SF49</accession>
<comment type="caution">
    <text evidence="1">The sequence shown here is derived from an EMBL/GenBank/DDBJ whole genome shotgun (WGS) entry which is preliminary data.</text>
</comment>
<dbReference type="SUPFAM" id="SSF52467">
    <property type="entry name" value="DHS-like NAD/FAD-binding domain"/>
    <property type="match status" value="1"/>
</dbReference>
<sequence length="573" mass="62604">MEPHVTLAFALRATPGTYAVLLGAGASVASGVPAAWEIQQDLIERLAAAEGTKEIGDPFDWYKRRFGHEATYDGLLEALTATTFERQALLKTYFEPDEQEREQGRKGPTAAHRAVARLAAAGLVRIVLTTNFDRLTEAALREAGVEPTVVSHPDDITGLAPLHTIACLVVHLHGDYLAPTSMLNTPEELGTYTPQADKLLDDIFDNYGLIIAGWSAKYDPALRNALSRCTTRRFATYWADPRPLADEAHDLLTRRSAAYVQADADTFFGQVADAADALADTAREHPVSIAIAVASAKRALAGAQLAIPLHDMLRREGNRVAALPLRTSGPFDGVGDGKAVEAEHERRLRMLESETERLLALVATTAYWGSEDTDSWWLPDIGQLAQIPAVSGVTALINLVGAPGTMMMYAAGTAAVAAQRWLLLVRILTETRVFNPYEGEHQPAAVHGPQSNVGLRDASERLHRQLLPVFTDHLTLSETAYADAWERFEYLRLITQHSAGRGMEAAYLRRTGSLGQYRVAPESWLREDLDRHGEDHPLLRAGFLGGDLDRLKAAKEAFDTAYSVTASRAMWGA</sequence>
<evidence type="ECO:0000313" key="2">
    <source>
        <dbReference type="Proteomes" id="UP000305778"/>
    </source>
</evidence>
<dbReference type="EMBL" id="SUMC01000039">
    <property type="protein sequence ID" value="TKA06371.1"/>
    <property type="molecule type" value="Genomic_DNA"/>
</dbReference>
<protein>
    <recommendedName>
        <fullName evidence="3">Deacetylase sirtuin-type domain-containing protein</fullName>
    </recommendedName>
</protein>
<organism evidence="1 2">
    <name type="scientific">Actinacidiphila oryziradicis</name>
    <dbReference type="NCBI Taxonomy" id="2571141"/>
    <lineage>
        <taxon>Bacteria</taxon>
        <taxon>Bacillati</taxon>
        <taxon>Actinomycetota</taxon>
        <taxon>Actinomycetes</taxon>
        <taxon>Kitasatosporales</taxon>
        <taxon>Streptomycetaceae</taxon>
        <taxon>Actinacidiphila</taxon>
    </lineage>
</organism>
<dbReference type="Proteomes" id="UP000305778">
    <property type="component" value="Unassembled WGS sequence"/>
</dbReference>
<dbReference type="Pfam" id="PF13289">
    <property type="entry name" value="SIR2_2"/>
    <property type="match status" value="1"/>
</dbReference>
<reference evidence="1 2" key="1">
    <citation type="submission" date="2019-04" db="EMBL/GenBank/DDBJ databases">
        <title>Streptomyces oryziradicis sp. nov., a novel actinomycete isolated from rhizosphere soil of rice (Oryza sativa L.).</title>
        <authorList>
            <person name="Li C."/>
        </authorList>
    </citation>
    <scope>NUCLEOTIDE SEQUENCE [LARGE SCALE GENOMIC DNA]</scope>
    <source>
        <strain evidence="1 2">NEAU-C40</strain>
    </source>
</reference>
<dbReference type="Gene3D" id="3.40.50.1220">
    <property type="entry name" value="TPP-binding domain"/>
    <property type="match status" value="1"/>
</dbReference>
<evidence type="ECO:0008006" key="3">
    <source>
        <dbReference type="Google" id="ProtNLM"/>
    </source>
</evidence>
<dbReference type="InterPro" id="IPR029035">
    <property type="entry name" value="DHS-like_NAD/FAD-binding_dom"/>
</dbReference>
<proteinExistence type="predicted"/>
<evidence type="ECO:0000313" key="1">
    <source>
        <dbReference type="EMBL" id="TKA06371.1"/>
    </source>
</evidence>